<name>A0ABR9R6D9_9FIRM</name>
<evidence type="ECO:0000256" key="2">
    <source>
        <dbReference type="SAM" id="SignalP"/>
    </source>
</evidence>
<proteinExistence type="predicted"/>
<evidence type="ECO:0000256" key="1">
    <source>
        <dbReference type="SAM" id="Phobius"/>
    </source>
</evidence>
<dbReference type="Proteomes" id="UP000768567">
    <property type="component" value="Unassembled WGS sequence"/>
</dbReference>
<comment type="caution">
    <text evidence="3">The sequence shown here is derived from an EMBL/GenBank/DDBJ whole genome shotgun (WGS) entry which is preliminary data.</text>
</comment>
<keyword evidence="1" id="KW-1133">Transmembrane helix</keyword>
<gene>
    <name evidence="3" type="ORF">INF35_13085</name>
</gene>
<keyword evidence="4" id="KW-1185">Reference proteome</keyword>
<keyword evidence="1" id="KW-0812">Transmembrane</keyword>
<feature type="signal peptide" evidence="2">
    <location>
        <begin position="1"/>
        <end position="25"/>
    </location>
</feature>
<keyword evidence="1" id="KW-0472">Membrane</keyword>
<dbReference type="EMBL" id="JADCKC010000004">
    <property type="protein sequence ID" value="MBE5038723.1"/>
    <property type="molecule type" value="Genomic_DNA"/>
</dbReference>
<feature type="transmembrane region" description="Helical" evidence="1">
    <location>
        <begin position="360"/>
        <end position="381"/>
    </location>
</feature>
<keyword evidence="2" id="KW-0732">Signal</keyword>
<accession>A0ABR9R6D9</accession>
<organism evidence="3 4">
    <name type="scientific">Gemmiger gallinarum</name>
    <dbReference type="NCBI Taxonomy" id="2779354"/>
    <lineage>
        <taxon>Bacteria</taxon>
        <taxon>Bacillati</taxon>
        <taxon>Bacillota</taxon>
        <taxon>Clostridia</taxon>
        <taxon>Eubacteriales</taxon>
        <taxon>Gemmiger</taxon>
    </lineage>
</organism>
<protein>
    <submittedName>
        <fullName evidence="3">Uncharacterized protein</fullName>
    </submittedName>
</protein>
<evidence type="ECO:0000313" key="4">
    <source>
        <dbReference type="Proteomes" id="UP000768567"/>
    </source>
</evidence>
<reference evidence="3 4" key="1">
    <citation type="submission" date="2020-10" db="EMBL/GenBank/DDBJ databases">
        <title>ChiBAC.</title>
        <authorList>
            <person name="Zenner C."/>
            <person name="Hitch T.C.A."/>
            <person name="Clavel T."/>
        </authorList>
    </citation>
    <scope>NUCLEOTIDE SEQUENCE [LARGE SCALE GENOMIC DNA]</scope>
    <source>
        <strain evidence="3 4">DSM 109015</strain>
    </source>
</reference>
<feature type="chain" id="PRO_5045047264" evidence="2">
    <location>
        <begin position="26"/>
        <end position="384"/>
    </location>
</feature>
<dbReference type="RefSeq" id="WP_193503169.1">
    <property type="nucleotide sequence ID" value="NZ_JADCKC010000004.1"/>
</dbReference>
<sequence>MKKLRLLGLLAAFALMAAFSLPVAAEDYDTVIDGLSRLQALAQQYADDNPSESFDPIELTLSYTRTQPYNTPLWQMTAGARDAGFDDYVEEQDPDLVSLQGLGSVETSAGSVDFGHLLASINLVYRGLPVVGSWGGDCVELAQQYAGQASDAAGYAELMSGTFEDENSTFGGEDLRADLDAVIIGAGLSQGDDLAQAMQDYYSSVSEYDRAYQFIALTFGDVNTGSTTDFANEVYQAATQDTGMQLLLYLNDMWVSDGWTIAEDAAAPLQGSCQVFAQYLSGAVNGEKVKSDSDTRMITMAGDQLSQFLSGLGDDSAASAALNANDGEAETSNSGSTVSEIFSGAAQGFQSGFSLQVFEIVLLVIGAGALMLLLICIVMLVRRR</sequence>
<evidence type="ECO:0000313" key="3">
    <source>
        <dbReference type="EMBL" id="MBE5038723.1"/>
    </source>
</evidence>